<dbReference type="AlphaFoldDB" id="A0A6J4KYE2"/>
<gene>
    <name evidence="2" type="ORF">AVDCRST_MAG89-1473</name>
</gene>
<sequence length="207" mass="21441">MYPRSVSALALGMLLAACGDAPAGADRHAGDAALYGGSAEVINSSPQTGARPTVLRFRSVEDPDFPADRAVCAQAPFQANVFLGASLWSEAGTASSGRIVNNGVRRVGSATACLRITDPRFPPGLPQQFYARFDTPEGVFTASGACTLISNDVPRAGLVMGGCHLRVVDGPSWMAGGAVTSLSVFNPAKLAGFATGSEWTVQFYPES</sequence>
<keyword evidence="1" id="KW-0732">Signal</keyword>
<name>A0A6J4KYE2_9BACT</name>
<feature type="chain" id="PRO_5026974626" evidence="1">
    <location>
        <begin position="24"/>
        <end position="207"/>
    </location>
</feature>
<accession>A0A6J4KYE2</accession>
<reference evidence="2" key="1">
    <citation type="submission" date="2020-02" db="EMBL/GenBank/DDBJ databases">
        <authorList>
            <person name="Meier V. D."/>
        </authorList>
    </citation>
    <scope>NUCLEOTIDE SEQUENCE</scope>
    <source>
        <strain evidence="2">AVDCRST_MAG89</strain>
    </source>
</reference>
<evidence type="ECO:0000313" key="2">
    <source>
        <dbReference type="EMBL" id="CAA9317375.1"/>
    </source>
</evidence>
<organism evidence="2">
    <name type="scientific">uncultured Gemmatimonadota bacterium</name>
    <dbReference type="NCBI Taxonomy" id="203437"/>
    <lineage>
        <taxon>Bacteria</taxon>
        <taxon>Pseudomonadati</taxon>
        <taxon>Gemmatimonadota</taxon>
        <taxon>environmental samples</taxon>
    </lineage>
</organism>
<evidence type="ECO:0000256" key="1">
    <source>
        <dbReference type="SAM" id="SignalP"/>
    </source>
</evidence>
<dbReference type="EMBL" id="CADCTV010000323">
    <property type="protein sequence ID" value="CAA9317375.1"/>
    <property type="molecule type" value="Genomic_DNA"/>
</dbReference>
<protein>
    <submittedName>
        <fullName evidence="2">Uncharacterized protein</fullName>
    </submittedName>
</protein>
<feature type="signal peptide" evidence="1">
    <location>
        <begin position="1"/>
        <end position="23"/>
    </location>
</feature>
<dbReference type="PROSITE" id="PS51257">
    <property type="entry name" value="PROKAR_LIPOPROTEIN"/>
    <property type="match status" value="1"/>
</dbReference>
<proteinExistence type="predicted"/>